<evidence type="ECO:0000313" key="1">
    <source>
        <dbReference type="EMBL" id="EAX47038.1"/>
    </source>
</evidence>
<dbReference type="Gene3D" id="1.50.10.20">
    <property type="match status" value="1"/>
</dbReference>
<dbReference type="EMBL" id="AAWL01000016">
    <property type="protein sequence ID" value="EAX47038.1"/>
    <property type="molecule type" value="Genomic_DNA"/>
</dbReference>
<reference evidence="1 2" key="1">
    <citation type="submission" date="2007-01" db="EMBL/GenBank/DDBJ databases">
        <title>Annotation of the draft genome assembly of Thermosinus carboxydivorans Nor1.</title>
        <authorList>
            <consortium name="US DOE Joint Genome Institute (JGI-ORNL)"/>
            <person name="Larimer F."/>
            <person name="Land M."/>
            <person name="Hauser L."/>
        </authorList>
    </citation>
    <scope>NUCLEOTIDE SEQUENCE [LARGE SCALE GENOMIC DNA]</scope>
    <source>
        <strain evidence="1 2">Nor1</strain>
    </source>
</reference>
<accession>A1HSH5</accession>
<reference evidence="1 2" key="2">
    <citation type="submission" date="2007-01" db="EMBL/GenBank/DDBJ databases">
        <title>Sequencing of the draft genome and assembly of Thermosinus carboxydivorans Nor1.</title>
        <authorList>
            <consortium name="US DOE Joint Genome Institute (JGI-PGF)"/>
            <person name="Copeland A."/>
            <person name="Lucas S."/>
            <person name="Lapidus A."/>
            <person name="Barry K."/>
            <person name="Glavina del Rio T."/>
            <person name="Dalin E."/>
            <person name="Tice H."/>
            <person name="Bruce D."/>
            <person name="Pitluck S."/>
            <person name="Richardson P."/>
        </authorList>
    </citation>
    <scope>NUCLEOTIDE SEQUENCE [LARGE SCALE GENOMIC DNA]</scope>
    <source>
        <strain evidence="1 2">Nor1</strain>
    </source>
</reference>
<dbReference type="RefSeq" id="WP_007289979.1">
    <property type="nucleotide sequence ID" value="NZ_AAWL01000016.1"/>
</dbReference>
<dbReference type="SUPFAM" id="SSF48208">
    <property type="entry name" value="Six-hairpin glycosidases"/>
    <property type="match status" value="1"/>
</dbReference>
<protein>
    <recommendedName>
        <fullName evidence="3">Glycosyltransferase</fullName>
    </recommendedName>
</protein>
<dbReference type="Proteomes" id="UP000005139">
    <property type="component" value="Unassembled WGS sequence"/>
</dbReference>
<dbReference type="OrthoDB" id="9795873at2"/>
<evidence type="ECO:0000313" key="2">
    <source>
        <dbReference type="Proteomes" id="UP000005139"/>
    </source>
</evidence>
<organism evidence="1 2">
    <name type="scientific">Thermosinus carboxydivorans Nor1</name>
    <dbReference type="NCBI Taxonomy" id="401526"/>
    <lineage>
        <taxon>Bacteria</taxon>
        <taxon>Bacillati</taxon>
        <taxon>Bacillota</taxon>
        <taxon>Negativicutes</taxon>
        <taxon>Selenomonadales</taxon>
        <taxon>Sporomusaceae</taxon>
        <taxon>Thermosinus</taxon>
    </lineage>
</organism>
<gene>
    <name evidence="1" type="ORF">TcarDRAFT_0733</name>
</gene>
<keyword evidence="2" id="KW-1185">Reference proteome</keyword>
<dbReference type="InterPro" id="IPR008928">
    <property type="entry name" value="6-hairpin_glycosidase_sf"/>
</dbReference>
<dbReference type="GO" id="GO:0005975">
    <property type="term" value="P:carbohydrate metabolic process"/>
    <property type="evidence" value="ECO:0007669"/>
    <property type="project" value="InterPro"/>
</dbReference>
<dbReference type="eggNOG" id="COG1331">
    <property type="taxonomic scope" value="Bacteria"/>
</dbReference>
<name>A1HSH5_9FIRM</name>
<proteinExistence type="predicted"/>
<evidence type="ECO:0008006" key="3">
    <source>
        <dbReference type="Google" id="ProtNLM"/>
    </source>
</evidence>
<comment type="caution">
    <text evidence="1">The sequence shown here is derived from an EMBL/GenBank/DDBJ whole genome shotgun (WGS) entry which is preliminary data.</text>
</comment>
<dbReference type="AlphaFoldDB" id="A1HSH5"/>
<sequence>MDRHIFRLTDDTGIMQHAKYGVPDPTKGYTTDDNARALIMAVMLFERYGEQRYLDLAYRYAAFMLNAQTAAGKFKNFMTYSRQFIEEEGSEDCFGRCIWALGRALGSDKLPPNIKQACRDMLAKALPNILSLKWLRAKAYSLIGLGYIADETKGLMASLAESLACQYERYRESEWCWFEDSLTYSNAILPWAMFVAYRYLQKPRYLEIAEESLAFLATVTFREEYFKPVGCNGWLVKGRPAAEFDEQPLEAGETVLAYLAAYDVTNNADYLTQARKAFAWYHGVNSQQLNLIDGESGGCYDGITENGLNLNQGAESIITYWIARLALENN</sequence>